<reference evidence="1 2" key="1">
    <citation type="submission" date="2024-04" db="EMBL/GenBank/DDBJ databases">
        <title>Tritrichomonas musculus Genome.</title>
        <authorList>
            <person name="Alves-Ferreira E."/>
            <person name="Grigg M."/>
            <person name="Lorenzi H."/>
            <person name="Galac M."/>
        </authorList>
    </citation>
    <scope>NUCLEOTIDE SEQUENCE [LARGE SCALE GENOMIC DNA]</scope>
    <source>
        <strain evidence="1 2">EAF2021</strain>
    </source>
</reference>
<proteinExistence type="predicted"/>
<sequence>MIFFYFISLTLSDPIGKCGTLFQDNFRLCSQDNAFKNTDESSNEGYSIRSECATMAPFAMPVGWKDYKSKDIKYAYFTTHDPHILPSKSKLEDSDFSKTSPLPIDDVTKEGNHKKFHKWCPMYDYNLRPDDKQFHNRQTCCNHANTQVFKTQNIDATYVAGNFEIFQKHNLYQVYPKCYDLLRYMPCMVCDPRVQEKDYIFQVGYKVPDGYTTEIPVYTYRLCDYYATEIWNQCRRAFFLTNGRKLVVPKNMGLEQFKNMVGVPSLHGLGNDKCFNISDVNPFYEV</sequence>
<evidence type="ECO:0000313" key="2">
    <source>
        <dbReference type="Proteomes" id="UP001470230"/>
    </source>
</evidence>
<accession>A0ABR2IP01</accession>
<protein>
    <submittedName>
        <fullName evidence="1">Uncharacterized protein</fullName>
    </submittedName>
</protein>
<dbReference type="Proteomes" id="UP001470230">
    <property type="component" value="Unassembled WGS sequence"/>
</dbReference>
<name>A0ABR2IP01_9EUKA</name>
<dbReference type="EMBL" id="JAPFFF010000015">
    <property type="protein sequence ID" value="KAK8866388.1"/>
    <property type="molecule type" value="Genomic_DNA"/>
</dbReference>
<evidence type="ECO:0000313" key="1">
    <source>
        <dbReference type="EMBL" id="KAK8866388.1"/>
    </source>
</evidence>
<keyword evidence="2" id="KW-1185">Reference proteome</keyword>
<comment type="caution">
    <text evidence="1">The sequence shown here is derived from an EMBL/GenBank/DDBJ whole genome shotgun (WGS) entry which is preliminary data.</text>
</comment>
<gene>
    <name evidence="1" type="ORF">M9Y10_009350</name>
</gene>
<organism evidence="1 2">
    <name type="scientific">Tritrichomonas musculus</name>
    <dbReference type="NCBI Taxonomy" id="1915356"/>
    <lineage>
        <taxon>Eukaryota</taxon>
        <taxon>Metamonada</taxon>
        <taxon>Parabasalia</taxon>
        <taxon>Tritrichomonadida</taxon>
        <taxon>Tritrichomonadidae</taxon>
        <taxon>Tritrichomonas</taxon>
    </lineage>
</organism>